<proteinExistence type="predicted"/>
<dbReference type="EMBL" id="LT882686">
    <property type="protein sequence ID" value="SMY29167.1"/>
    <property type="molecule type" value="Genomic_DNA"/>
</dbReference>
<feature type="signal peptide" evidence="1">
    <location>
        <begin position="1"/>
        <end position="21"/>
    </location>
</feature>
<evidence type="ECO:0000313" key="2">
    <source>
        <dbReference type="EMBL" id="SMY29167.1"/>
    </source>
</evidence>
<organism evidence="2 3">
    <name type="scientific">Zymoseptoria tritici ST99CH_1A5</name>
    <dbReference type="NCBI Taxonomy" id="1276529"/>
    <lineage>
        <taxon>Eukaryota</taxon>
        <taxon>Fungi</taxon>
        <taxon>Dikarya</taxon>
        <taxon>Ascomycota</taxon>
        <taxon>Pezizomycotina</taxon>
        <taxon>Dothideomycetes</taxon>
        <taxon>Dothideomycetidae</taxon>
        <taxon>Mycosphaerellales</taxon>
        <taxon>Mycosphaerellaceae</taxon>
        <taxon>Zymoseptoria</taxon>
    </lineage>
</organism>
<dbReference type="Proteomes" id="UP000215453">
    <property type="component" value="Chromosome 11"/>
</dbReference>
<keyword evidence="1" id="KW-0732">Signal</keyword>
<sequence>MVAIKNALRLALLSLALSAKARKWTFRINVKRWDNLDCEGYKTLENPKALGTKIKDGDGCQSWPKGKSFYSFTWQWMKYVTGEKFREDISCALLVYELDDCGGHLVWWKDDANTWEDLGDCFAMHGMPGRSMKLTCRKKGVEPDWMDETHWTSPMVYNETVVLPVPE</sequence>
<reference evidence="2 3" key="1">
    <citation type="submission" date="2016-10" db="EMBL/GenBank/DDBJ databases">
        <authorList>
            <person name="Varghese N."/>
        </authorList>
    </citation>
    <scope>NUCLEOTIDE SEQUENCE [LARGE SCALE GENOMIC DNA]</scope>
</reference>
<evidence type="ECO:0000256" key="1">
    <source>
        <dbReference type="SAM" id="SignalP"/>
    </source>
</evidence>
<gene>
    <name evidence="2" type="ORF">ZT1A5_G10614</name>
</gene>
<name>A0A1Y6LXR0_ZYMTR</name>
<accession>A0A1Y6LXR0</accession>
<dbReference type="AlphaFoldDB" id="A0A1Y6LXR0"/>
<evidence type="ECO:0000313" key="3">
    <source>
        <dbReference type="Proteomes" id="UP000215453"/>
    </source>
</evidence>
<feature type="chain" id="PRO_5012057223" description="Ecp2 effector protein domain-containing protein" evidence="1">
    <location>
        <begin position="22"/>
        <end position="167"/>
    </location>
</feature>
<evidence type="ECO:0008006" key="4">
    <source>
        <dbReference type="Google" id="ProtNLM"/>
    </source>
</evidence>
<protein>
    <recommendedName>
        <fullName evidence="4">Ecp2 effector protein domain-containing protein</fullName>
    </recommendedName>
</protein>